<feature type="transmembrane region" description="Helical" evidence="10">
    <location>
        <begin position="36"/>
        <end position="59"/>
    </location>
</feature>
<evidence type="ECO:0000256" key="4">
    <source>
        <dbReference type="ARBA" id="ARBA00022475"/>
    </source>
</evidence>
<evidence type="ECO:0000256" key="1">
    <source>
        <dbReference type="ARBA" id="ARBA00004651"/>
    </source>
</evidence>
<keyword evidence="3" id="KW-0813">Transport</keyword>
<sequence>MGKILELPLLVILMGVAALAMLVPALHAWAIRDWHVARAFLFPAVLFLVLTALIGIASAARRPENPARSHLLAMLGTFVLLPLMLAVPLNEAVRDTGYFSAWWEMVSSLTTTGATLFDPGRLPPSVHLWRALVGWLGGFFMLVAGVAVLAPMNLGGFEVTGDGGIAGAAAPGGGSARTAGRGQPGPAVRRPGRALRSSQTGDRLVRHTLALMPVYGSLTLALWSALLIAGDSALVAACHAMAVMSTSGISPVGGLAGDSSGFAGEALIFMFLLFALSRHMMPAVGNRWSPAPLVRDPELGMGLALMVAVPTVLFLRHWIGAVEVNDVEDIPAAAAAAWGAVFTVLSFLTTTGFESAGWVDARFWSGLPTPGLVLAGLAIIGGGVATTAGGVKLLRVYALYRHGERELQKLVHPNSIGGGGAAARRMRRQGAQVAWVFFALFAMSIAVTMLALTLTGLGFSPATVLTIAALSNTGPLAAVAAEAPLAWSALGEAAKVILAAAMVLGRLETLAIIALLNPEMWRG</sequence>
<feature type="transmembrane region" description="Helical" evidence="10">
    <location>
        <begin position="433"/>
        <end position="454"/>
    </location>
</feature>
<evidence type="ECO:0000256" key="6">
    <source>
        <dbReference type="ARBA" id="ARBA00022989"/>
    </source>
</evidence>
<feature type="transmembrane region" description="Helical" evidence="10">
    <location>
        <begin position="373"/>
        <end position="394"/>
    </location>
</feature>
<feature type="transmembrane region" description="Helical" evidence="10">
    <location>
        <begin position="7"/>
        <end position="30"/>
    </location>
</feature>
<keyword evidence="4" id="KW-1003">Cell membrane</keyword>
<dbReference type="InterPro" id="IPR003445">
    <property type="entry name" value="Cat_transpt"/>
</dbReference>
<feature type="region of interest" description="Disordered" evidence="9">
    <location>
        <begin position="170"/>
        <end position="200"/>
    </location>
</feature>
<evidence type="ECO:0000256" key="8">
    <source>
        <dbReference type="ARBA" id="ARBA00023136"/>
    </source>
</evidence>
<organism evidence="11 12">
    <name type="scientific">Frigidibacter mobilis</name>
    <dbReference type="NCBI Taxonomy" id="1335048"/>
    <lineage>
        <taxon>Bacteria</taxon>
        <taxon>Pseudomonadati</taxon>
        <taxon>Pseudomonadota</taxon>
        <taxon>Alphaproteobacteria</taxon>
        <taxon>Rhodobacterales</taxon>
        <taxon>Paracoccaceae</taxon>
        <taxon>Frigidibacter</taxon>
    </lineage>
</organism>
<dbReference type="PATRIC" id="fig|1335048.3.peg.2174"/>
<keyword evidence="8 10" id="KW-0472">Membrane</keyword>
<dbReference type="STRING" id="1335048.AKL17_2085"/>
<dbReference type="Proteomes" id="UP000076128">
    <property type="component" value="Chromosome"/>
</dbReference>
<keyword evidence="6 10" id="KW-1133">Transmembrane helix</keyword>
<evidence type="ECO:0000313" key="11">
    <source>
        <dbReference type="EMBL" id="AMY69331.1"/>
    </source>
</evidence>
<feature type="transmembrane region" description="Helical" evidence="10">
    <location>
        <begin position="496"/>
        <end position="516"/>
    </location>
</feature>
<comment type="similarity">
    <text evidence="2">Belongs to the TrkH potassium transport family.</text>
</comment>
<feature type="transmembrane region" description="Helical" evidence="10">
    <location>
        <begin position="262"/>
        <end position="281"/>
    </location>
</feature>
<dbReference type="PANTHER" id="PTHR32024">
    <property type="entry name" value="TRK SYSTEM POTASSIUM UPTAKE PROTEIN TRKG-RELATED"/>
    <property type="match status" value="1"/>
</dbReference>
<evidence type="ECO:0000256" key="5">
    <source>
        <dbReference type="ARBA" id="ARBA00022692"/>
    </source>
</evidence>
<protein>
    <submittedName>
        <fullName evidence="11">Potassium uptake transporter, transmembrane subunit, TrkH</fullName>
    </submittedName>
</protein>
<feature type="transmembrane region" description="Helical" evidence="10">
    <location>
        <begin position="331"/>
        <end position="353"/>
    </location>
</feature>
<dbReference type="Pfam" id="PF02386">
    <property type="entry name" value="TrkH"/>
    <property type="match status" value="1"/>
</dbReference>
<evidence type="ECO:0000256" key="7">
    <source>
        <dbReference type="ARBA" id="ARBA00023065"/>
    </source>
</evidence>
<keyword evidence="12" id="KW-1185">Reference proteome</keyword>
<name>A0A159Z2W1_9RHOB</name>
<dbReference type="GO" id="GO:0008324">
    <property type="term" value="F:monoatomic cation transmembrane transporter activity"/>
    <property type="evidence" value="ECO:0007669"/>
    <property type="project" value="InterPro"/>
</dbReference>
<keyword evidence="5 10" id="KW-0812">Transmembrane</keyword>
<feature type="transmembrane region" description="Helical" evidence="10">
    <location>
        <begin position="71"/>
        <end position="89"/>
    </location>
</feature>
<reference evidence="11 12" key="1">
    <citation type="submission" date="2015-09" db="EMBL/GenBank/DDBJ databases">
        <title>Complete genome sequence of Defluviimonas alba cai42t isolated from an oilfield in Xinjiang.</title>
        <authorList>
            <person name="Geng S."/>
            <person name="Pan X."/>
            <person name="Wu X."/>
        </authorList>
    </citation>
    <scope>NUCLEOTIDE SEQUENCE [LARGE SCALE GENOMIC DNA]</scope>
    <source>
        <strain evidence="12">cai42</strain>
    </source>
</reference>
<feature type="transmembrane region" description="Helical" evidence="10">
    <location>
        <begin position="301"/>
        <end position="319"/>
    </location>
</feature>
<comment type="subcellular location">
    <subcellularLocation>
        <location evidence="1">Cell membrane</location>
        <topology evidence="1">Multi-pass membrane protein</topology>
    </subcellularLocation>
</comment>
<dbReference type="AlphaFoldDB" id="A0A159Z2W1"/>
<evidence type="ECO:0000256" key="2">
    <source>
        <dbReference type="ARBA" id="ARBA00009137"/>
    </source>
</evidence>
<proteinExistence type="inferred from homology"/>
<feature type="transmembrane region" description="Helical" evidence="10">
    <location>
        <begin position="129"/>
        <end position="150"/>
    </location>
</feature>
<keyword evidence="7" id="KW-0406">Ion transport</keyword>
<dbReference type="PANTHER" id="PTHR32024:SF2">
    <property type="entry name" value="TRK SYSTEM POTASSIUM UPTAKE PROTEIN TRKG-RELATED"/>
    <property type="match status" value="1"/>
</dbReference>
<evidence type="ECO:0000256" key="10">
    <source>
        <dbReference type="SAM" id="Phobius"/>
    </source>
</evidence>
<gene>
    <name evidence="11" type="ORF">AKL17_2085</name>
</gene>
<dbReference type="RefSeq" id="WP_066812966.1">
    <property type="nucleotide sequence ID" value="NZ_CP012661.1"/>
</dbReference>
<evidence type="ECO:0000256" key="3">
    <source>
        <dbReference type="ARBA" id="ARBA00022448"/>
    </source>
</evidence>
<evidence type="ECO:0000313" key="12">
    <source>
        <dbReference type="Proteomes" id="UP000076128"/>
    </source>
</evidence>
<dbReference type="OrthoDB" id="7818483at2"/>
<accession>A0A159Z2W1</accession>
<dbReference type="GO" id="GO:0030001">
    <property type="term" value="P:metal ion transport"/>
    <property type="evidence" value="ECO:0007669"/>
    <property type="project" value="UniProtKB-ARBA"/>
</dbReference>
<dbReference type="GO" id="GO:0005886">
    <property type="term" value="C:plasma membrane"/>
    <property type="evidence" value="ECO:0007669"/>
    <property type="project" value="UniProtKB-SubCell"/>
</dbReference>
<dbReference type="KEGG" id="daa:AKL17_2085"/>
<evidence type="ECO:0000256" key="9">
    <source>
        <dbReference type="SAM" id="MobiDB-lite"/>
    </source>
</evidence>
<dbReference type="EMBL" id="CP012661">
    <property type="protein sequence ID" value="AMY69331.1"/>
    <property type="molecule type" value="Genomic_DNA"/>
</dbReference>